<evidence type="ECO:0000259" key="10">
    <source>
        <dbReference type="PROSITE" id="PS51884"/>
    </source>
</evidence>
<evidence type="ECO:0000256" key="8">
    <source>
        <dbReference type="SAM" id="MobiDB-lite"/>
    </source>
</evidence>
<keyword evidence="12" id="KW-1185">Reference proteome</keyword>
<comment type="subcellular location">
    <subcellularLocation>
        <location evidence="1">Secreted</location>
        <location evidence="1">Cell wall</location>
    </subcellularLocation>
</comment>
<sequence>MKQVARKGLLTAMVAGGALASAGYAHADAGAGEDTVGSPGVLSGNSVQIPVHVPVNLCGNTVSVVGLLNPSSGNACANVSHDGGPAAGPAAGQGTGGTRSTTTGGSAAHGATKGSPGLLSGNGLQLPIDLPVNITGNAVSVVGIGNASSGNVSSNRPDTPPVRTLPAPPRLTVPVPAGHQAPLVQAEAGASLAHTGTDSLGFTVPAGAALLIGGTVLYRRSRPRT</sequence>
<comment type="caution">
    <text evidence="11">The sequence shown here is derived from an EMBL/GenBank/DDBJ whole genome shotgun (WGS) entry which is preliminary data.</text>
</comment>
<feature type="signal peptide" evidence="9">
    <location>
        <begin position="1"/>
        <end position="27"/>
    </location>
</feature>
<dbReference type="RefSeq" id="WP_399645232.1">
    <property type="nucleotide sequence ID" value="NZ_JBITYG010000002.1"/>
</dbReference>
<protein>
    <submittedName>
        <fullName evidence="11">Chaplin</fullName>
    </submittedName>
</protein>
<name>A0ABW8C1C8_9ACTN</name>
<feature type="compositionally biased region" description="Low complexity" evidence="8">
    <location>
        <begin position="98"/>
        <end position="115"/>
    </location>
</feature>
<keyword evidence="4 9" id="KW-0732">Signal</keyword>
<feature type="domain" description="Chaplin" evidence="10">
    <location>
        <begin position="115"/>
        <end position="155"/>
    </location>
</feature>
<dbReference type="EMBL" id="JBITYG010000002">
    <property type="protein sequence ID" value="MFI9100239.1"/>
    <property type="molecule type" value="Genomic_DNA"/>
</dbReference>
<evidence type="ECO:0000256" key="2">
    <source>
        <dbReference type="ARBA" id="ARBA00022512"/>
    </source>
</evidence>
<evidence type="ECO:0000313" key="11">
    <source>
        <dbReference type="EMBL" id="MFI9100239.1"/>
    </source>
</evidence>
<dbReference type="Pfam" id="PF03777">
    <property type="entry name" value="ChpA-C"/>
    <property type="match status" value="2"/>
</dbReference>
<keyword evidence="2" id="KW-0134">Cell wall</keyword>
<evidence type="ECO:0000256" key="6">
    <source>
        <dbReference type="ARBA" id="ARBA00023087"/>
    </source>
</evidence>
<feature type="region of interest" description="Disordered" evidence="8">
    <location>
        <begin position="87"/>
        <end position="116"/>
    </location>
</feature>
<evidence type="ECO:0000256" key="1">
    <source>
        <dbReference type="ARBA" id="ARBA00004191"/>
    </source>
</evidence>
<evidence type="ECO:0000256" key="5">
    <source>
        <dbReference type="ARBA" id="ARBA00022889"/>
    </source>
</evidence>
<keyword evidence="5" id="KW-0130">Cell adhesion</keyword>
<keyword evidence="6 7" id="KW-0034">Amyloid</keyword>
<dbReference type="InterPro" id="IPR005528">
    <property type="entry name" value="ChpA-H"/>
</dbReference>
<feature type="domain" description="Chaplin" evidence="10">
    <location>
        <begin position="38"/>
        <end position="78"/>
    </location>
</feature>
<evidence type="ECO:0000256" key="9">
    <source>
        <dbReference type="SAM" id="SignalP"/>
    </source>
</evidence>
<gene>
    <name evidence="11" type="ORF">ACIGXA_06920</name>
</gene>
<dbReference type="PROSITE" id="PS51884">
    <property type="entry name" value="CHAPLIN"/>
    <property type="match status" value="2"/>
</dbReference>
<proteinExistence type="predicted"/>
<dbReference type="Proteomes" id="UP001614394">
    <property type="component" value="Unassembled WGS sequence"/>
</dbReference>
<evidence type="ECO:0000256" key="3">
    <source>
        <dbReference type="ARBA" id="ARBA00022525"/>
    </source>
</evidence>
<organism evidence="11 12">
    <name type="scientific">Streptomyces fildesensis</name>
    <dbReference type="NCBI Taxonomy" id="375757"/>
    <lineage>
        <taxon>Bacteria</taxon>
        <taxon>Bacillati</taxon>
        <taxon>Actinomycetota</taxon>
        <taxon>Actinomycetes</taxon>
        <taxon>Kitasatosporales</taxon>
        <taxon>Streptomycetaceae</taxon>
        <taxon>Streptomyces</taxon>
    </lineage>
</organism>
<keyword evidence="3" id="KW-0964">Secreted</keyword>
<accession>A0ABW8C1C8</accession>
<evidence type="ECO:0000313" key="12">
    <source>
        <dbReference type="Proteomes" id="UP001614394"/>
    </source>
</evidence>
<evidence type="ECO:0000256" key="4">
    <source>
        <dbReference type="ARBA" id="ARBA00022729"/>
    </source>
</evidence>
<reference evidence="11 12" key="1">
    <citation type="submission" date="2024-10" db="EMBL/GenBank/DDBJ databases">
        <title>The Natural Products Discovery Center: Release of the First 8490 Sequenced Strains for Exploring Actinobacteria Biosynthetic Diversity.</title>
        <authorList>
            <person name="Kalkreuter E."/>
            <person name="Kautsar S.A."/>
            <person name="Yang D."/>
            <person name="Bader C.D."/>
            <person name="Teijaro C.N."/>
            <person name="Fluegel L."/>
            <person name="Davis C.M."/>
            <person name="Simpson J.R."/>
            <person name="Lauterbach L."/>
            <person name="Steele A.D."/>
            <person name="Gui C."/>
            <person name="Meng S."/>
            <person name="Li G."/>
            <person name="Viehrig K."/>
            <person name="Ye F."/>
            <person name="Su P."/>
            <person name="Kiefer A.F."/>
            <person name="Nichols A."/>
            <person name="Cepeda A.J."/>
            <person name="Yan W."/>
            <person name="Fan B."/>
            <person name="Jiang Y."/>
            <person name="Adhikari A."/>
            <person name="Zheng C.-J."/>
            <person name="Schuster L."/>
            <person name="Cowan T.M."/>
            <person name="Smanski M.J."/>
            <person name="Chevrette M.G."/>
            <person name="De Carvalho L.P.S."/>
            <person name="Shen B."/>
        </authorList>
    </citation>
    <scope>NUCLEOTIDE SEQUENCE [LARGE SCALE GENOMIC DNA]</scope>
    <source>
        <strain evidence="11 12">NPDC053399</strain>
    </source>
</reference>
<evidence type="ECO:0000256" key="7">
    <source>
        <dbReference type="PROSITE-ProRule" id="PRU01232"/>
    </source>
</evidence>
<feature type="chain" id="PRO_5046795377" evidence="9">
    <location>
        <begin position="28"/>
        <end position="225"/>
    </location>
</feature>